<evidence type="ECO:0000313" key="3">
    <source>
        <dbReference type="Proteomes" id="UP001266305"/>
    </source>
</evidence>
<organism evidence="2 3">
    <name type="scientific">Saguinus oedipus</name>
    <name type="common">Cotton-top tamarin</name>
    <name type="synonym">Oedipomidas oedipus</name>
    <dbReference type="NCBI Taxonomy" id="9490"/>
    <lineage>
        <taxon>Eukaryota</taxon>
        <taxon>Metazoa</taxon>
        <taxon>Chordata</taxon>
        <taxon>Craniata</taxon>
        <taxon>Vertebrata</taxon>
        <taxon>Euteleostomi</taxon>
        <taxon>Mammalia</taxon>
        <taxon>Eutheria</taxon>
        <taxon>Euarchontoglires</taxon>
        <taxon>Primates</taxon>
        <taxon>Haplorrhini</taxon>
        <taxon>Platyrrhini</taxon>
        <taxon>Cebidae</taxon>
        <taxon>Callitrichinae</taxon>
        <taxon>Saguinus</taxon>
    </lineage>
</organism>
<dbReference type="Proteomes" id="UP001266305">
    <property type="component" value="Unassembled WGS sequence"/>
</dbReference>
<dbReference type="EMBL" id="JASSZA010000013">
    <property type="protein sequence ID" value="KAK2094969.1"/>
    <property type="molecule type" value="Genomic_DNA"/>
</dbReference>
<reference evidence="2 3" key="1">
    <citation type="submission" date="2023-05" db="EMBL/GenBank/DDBJ databases">
        <title>B98-5 Cell Line De Novo Hybrid Assembly: An Optical Mapping Approach.</title>
        <authorList>
            <person name="Kananen K."/>
            <person name="Auerbach J.A."/>
            <person name="Kautto E."/>
            <person name="Blachly J.S."/>
        </authorList>
    </citation>
    <scope>NUCLEOTIDE SEQUENCE [LARGE SCALE GENOMIC DNA]</scope>
    <source>
        <strain evidence="2">B95-8</strain>
        <tissue evidence="2">Cell line</tissue>
    </source>
</reference>
<feature type="non-terminal residue" evidence="2">
    <location>
        <position position="1"/>
    </location>
</feature>
<keyword evidence="3" id="KW-1185">Reference proteome</keyword>
<name>A0ABQ9UD39_SAGOE</name>
<evidence type="ECO:0000256" key="1">
    <source>
        <dbReference type="SAM" id="MobiDB-lite"/>
    </source>
</evidence>
<proteinExistence type="predicted"/>
<evidence type="ECO:0000313" key="2">
    <source>
        <dbReference type="EMBL" id="KAK2094969.1"/>
    </source>
</evidence>
<comment type="caution">
    <text evidence="2">The sequence shown here is derived from an EMBL/GenBank/DDBJ whole genome shotgun (WGS) entry which is preliminary data.</text>
</comment>
<feature type="compositionally biased region" description="Polar residues" evidence="1">
    <location>
        <begin position="35"/>
        <end position="46"/>
    </location>
</feature>
<accession>A0ABQ9UD39</accession>
<feature type="region of interest" description="Disordered" evidence="1">
    <location>
        <begin position="17"/>
        <end position="58"/>
    </location>
</feature>
<protein>
    <submittedName>
        <fullName evidence="2">Uncharacterized protein</fullName>
    </submittedName>
</protein>
<gene>
    <name evidence="2" type="ORF">P7K49_026385</name>
</gene>
<sequence length="58" mass="6175">SAESLLWILERLVKHALQGPPANGKSRDLDHATEMNASDTTPTAPSSPKEVIPDKGVP</sequence>